<dbReference type="InterPro" id="IPR012340">
    <property type="entry name" value="NA-bd_OB-fold"/>
</dbReference>
<dbReference type="EMBL" id="JACETU010000006">
    <property type="protein sequence ID" value="KAF7426452.1"/>
    <property type="molecule type" value="Genomic_DNA"/>
</dbReference>
<dbReference type="Gene3D" id="2.40.50.140">
    <property type="entry name" value="Nucleic acid-binding proteins"/>
    <property type="match status" value="1"/>
</dbReference>
<feature type="compositionally biased region" description="Basic and acidic residues" evidence="2">
    <location>
        <begin position="82"/>
        <end position="99"/>
    </location>
</feature>
<organism evidence="3 4">
    <name type="scientific">Pleurotus ostreatus</name>
    <name type="common">Oyster mushroom</name>
    <name type="synonym">White-rot fungus</name>
    <dbReference type="NCBI Taxonomy" id="5322"/>
    <lineage>
        <taxon>Eukaryota</taxon>
        <taxon>Fungi</taxon>
        <taxon>Dikarya</taxon>
        <taxon>Basidiomycota</taxon>
        <taxon>Agaricomycotina</taxon>
        <taxon>Agaricomycetes</taxon>
        <taxon>Agaricomycetidae</taxon>
        <taxon>Agaricales</taxon>
        <taxon>Pleurotineae</taxon>
        <taxon>Pleurotaceae</taxon>
        <taxon>Pleurotus</taxon>
    </lineage>
</organism>
<feature type="region of interest" description="Disordered" evidence="2">
    <location>
        <begin position="72"/>
        <end position="133"/>
    </location>
</feature>
<comment type="caution">
    <text evidence="3">The sequence shown here is derived from an EMBL/GenBank/DDBJ whole genome shotgun (WGS) entry which is preliminary data.</text>
</comment>
<dbReference type="Gene3D" id="1.10.150.190">
    <property type="entry name" value="Translation initiation factor 2, subunit 1, domain 2"/>
    <property type="match status" value="1"/>
</dbReference>
<dbReference type="OrthoDB" id="1685042at2759"/>
<evidence type="ECO:0008006" key="5">
    <source>
        <dbReference type="Google" id="ProtNLM"/>
    </source>
</evidence>
<dbReference type="SUPFAM" id="SSF116742">
    <property type="entry name" value="eIF2alpha middle domain-like"/>
    <property type="match status" value="2"/>
</dbReference>
<dbReference type="RefSeq" id="XP_036629756.1">
    <property type="nucleotide sequence ID" value="XM_036778328.1"/>
</dbReference>
<dbReference type="GO" id="GO:0003723">
    <property type="term" value="F:RNA binding"/>
    <property type="evidence" value="ECO:0007669"/>
    <property type="project" value="InterPro"/>
</dbReference>
<dbReference type="GO" id="GO:0043022">
    <property type="term" value="F:ribosome binding"/>
    <property type="evidence" value="ECO:0007669"/>
    <property type="project" value="TreeGrafter"/>
</dbReference>
<keyword evidence="4" id="KW-1185">Reference proteome</keyword>
<dbReference type="GO" id="GO:0003743">
    <property type="term" value="F:translation initiation factor activity"/>
    <property type="evidence" value="ECO:0007669"/>
    <property type="project" value="InterPro"/>
</dbReference>
<dbReference type="AlphaFoldDB" id="A0A8H7DQX6"/>
<dbReference type="GO" id="GO:0033290">
    <property type="term" value="C:eukaryotic 48S preinitiation complex"/>
    <property type="evidence" value="ECO:0007669"/>
    <property type="project" value="TreeGrafter"/>
</dbReference>
<evidence type="ECO:0000313" key="4">
    <source>
        <dbReference type="Proteomes" id="UP000623687"/>
    </source>
</evidence>
<gene>
    <name evidence="3" type="ORF">PC9H_008821</name>
</gene>
<evidence type="ECO:0000313" key="3">
    <source>
        <dbReference type="EMBL" id="KAF7426452.1"/>
    </source>
</evidence>
<dbReference type="VEuPathDB" id="FungiDB:PC9H_008821"/>
<evidence type="ECO:0000256" key="1">
    <source>
        <dbReference type="ARBA" id="ARBA00022917"/>
    </source>
</evidence>
<sequence>MSWDLCMMRPLRPPFLEVVVVLRVDKEKGYIDLSKRRVSPEDITKCEERYMKSKTVASIMRHVALKTIHAAPNTATPAIDAAEAHAEIDAEGDKKESKRSCKGKSSGDGEDGEEDAPSGAATGGYKGSPNEEDKLERLYEQIAWPLGRKYGHPYDAFKLMLTE</sequence>
<protein>
    <recommendedName>
        <fullName evidence="5">S1 motif domain-containing protein</fullName>
    </recommendedName>
</protein>
<dbReference type="PANTHER" id="PTHR10602:SF0">
    <property type="entry name" value="EUKARYOTIC TRANSLATION INITIATION FACTOR 2 SUBUNIT 1"/>
    <property type="match status" value="1"/>
</dbReference>
<dbReference type="GeneID" id="59378639"/>
<dbReference type="PANTHER" id="PTHR10602">
    <property type="entry name" value="EUKARYOTIC TRANSLATION INITIATION FACTOR 2 SUBUNIT 1"/>
    <property type="match status" value="1"/>
</dbReference>
<name>A0A8H7DQX6_PLEOS</name>
<keyword evidence="1" id="KW-0648">Protein biosynthesis</keyword>
<reference evidence="3" key="1">
    <citation type="submission" date="2019-07" db="EMBL/GenBank/DDBJ databases">
        <authorList>
            <person name="Palmer J.M."/>
        </authorList>
    </citation>
    <scope>NUCLEOTIDE SEQUENCE</scope>
    <source>
        <strain evidence="3">PC9</strain>
    </source>
</reference>
<accession>A0A8H7DQX6</accession>
<dbReference type="InterPro" id="IPR024054">
    <property type="entry name" value="TIF2_asu_middle_sf"/>
</dbReference>
<evidence type="ECO:0000256" key="2">
    <source>
        <dbReference type="SAM" id="MobiDB-lite"/>
    </source>
</evidence>
<proteinExistence type="predicted"/>
<dbReference type="InterPro" id="IPR011488">
    <property type="entry name" value="TIF_2_asu"/>
</dbReference>
<dbReference type="Proteomes" id="UP000623687">
    <property type="component" value="Unassembled WGS sequence"/>
</dbReference>
<dbReference type="GO" id="GO:0005850">
    <property type="term" value="C:eukaryotic translation initiation factor 2 complex"/>
    <property type="evidence" value="ECO:0007669"/>
    <property type="project" value="TreeGrafter"/>
</dbReference>